<accession>A0ABM9HX82</accession>
<keyword evidence="2" id="KW-1185">Reference proteome</keyword>
<reference evidence="1 2" key="1">
    <citation type="submission" date="2023-03" db="EMBL/GenBank/DDBJ databases">
        <authorList>
            <person name="Pearce D."/>
        </authorList>
    </citation>
    <scope>NUCLEOTIDE SEQUENCE [LARGE SCALE GENOMIC DNA]</scope>
    <source>
        <strain evidence="1">Msz</strain>
    </source>
</reference>
<gene>
    <name evidence="1" type="ORF">MSZNOR_0547</name>
</gene>
<evidence type="ECO:0000313" key="2">
    <source>
        <dbReference type="Proteomes" id="UP001162030"/>
    </source>
</evidence>
<sequence>MFWRFVRKAGHSLKKKIYVSTFFCKGFTQSIFHRIFLLKSKLSVI</sequence>
<protein>
    <submittedName>
        <fullName evidence="1">Uncharacterized protein</fullName>
    </submittedName>
</protein>
<proteinExistence type="predicted"/>
<organism evidence="1 2">
    <name type="scientific">Methylocaldum szegediense</name>
    <dbReference type="NCBI Taxonomy" id="73780"/>
    <lineage>
        <taxon>Bacteria</taxon>
        <taxon>Pseudomonadati</taxon>
        <taxon>Pseudomonadota</taxon>
        <taxon>Gammaproteobacteria</taxon>
        <taxon>Methylococcales</taxon>
        <taxon>Methylococcaceae</taxon>
        <taxon>Methylocaldum</taxon>
    </lineage>
</organism>
<evidence type="ECO:0000313" key="1">
    <source>
        <dbReference type="EMBL" id="CAI8745408.1"/>
    </source>
</evidence>
<dbReference type="EMBL" id="OX458333">
    <property type="protein sequence ID" value="CAI8745408.1"/>
    <property type="molecule type" value="Genomic_DNA"/>
</dbReference>
<dbReference type="Proteomes" id="UP001162030">
    <property type="component" value="Chromosome"/>
</dbReference>
<name>A0ABM9HX82_9GAMM</name>